<dbReference type="Proteomes" id="UP000735302">
    <property type="component" value="Unassembled WGS sequence"/>
</dbReference>
<keyword evidence="2" id="KW-1185">Reference proteome</keyword>
<evidence type="ECO:0000313" key="2">
    <source>
        <dbReference type="Proteomes" id="UP000735302"/>
    </source>
</evidence>
<accession>A0AAV3YAD2</accession>
<dbReference type="EMBL" id="BLXT01000744">
    <property type="protein sequence ID" value="GFN79933.1"/>
    <property type="molecule type" value="Genomic_DNA"/>
</dbReference>
<gene>
    <name evidence="1" type="ORF">PoB_000643900</name>
</gene>
<organism evidence="1 2">
    <name type="scientific">Plakobranchus ocellatus</name>
    <dbReference type="NCBI Taxonomy" id="259542"/>
    <lineage>
        <taxon>Eukaryota</taxon>
        <taxon>Metazoa</taxon>
        <taxon>Spiralia</taxon>
        <taxon>Lophotrochozoa</taxon>
        <taxon>Mollusca</taxon>
        <taxon>Gastropoda</taxon>
        <taxon>Heterobranchia</taxon>
        <taxon>Euthyneura</taxon>
        <taxon>Panpulmonata</taxon>
        <taxon>Sacoglossa</taxon>
        <taxon>Placobranchoidea</taxon>
        <taxon>Plakobranchidae</taxon>
        <taxon>Plakobranchus</taxon>
    </lineage>
</organism>
<reference evidence="1 2" key="1">
    <citation type="journal article" date="2021" name="Elife">
        <title>Chloroplast acquisition without the gene transfer in kleptoplastic sea slugs, Plakobranchus ocellatus.</title>
        <authorList>
            <person name="Maeda T."/>
            <person name="Takahashi S."/>
            <person name="Yoshida T."/>
            <person name="Shimamura S."/>
            <person name="Takaki Y."/>
            <person name="Nagai Y."/>
            <person name="Toyoda A."/>
            <person name="Suzuki Y."/>
            <person name="Arimoto A."/>
            <person name="Ishii H."/>
            <person name="Satoh N."/>
            <person name="Nishiyama T."/>
            <person name="Hasebe M."/>
            <person name="Maruyama T."/>
            <person name="Minagawa J."/>
            <person name="Obokata J."/>
            <person name="Shigenobu S."/>
        </authorList>
    </citation>
    <scope>NUCLEOTIDE SEQUENCE [LARGE SCALE GENOMIC DNA]</scope>
</reference>
<proteinExistence type="predicted"/>
<evidence type="ECO:0000313" key="1">
    <source>
        <dbReference type="EMBL" id="GFN79933.1"/>
    </source>
</evidence>
<dbReference type="AlphaFoldDB" id="A0AAV3YAD2"/>
<name>A0AAV3YAD2_9GAST</name>
<protein>
    <submittedName>
        <fullName evidence="1">Uncharacterized protein</fullName>
    </submittedName>
</protein>
<sequence length="96" mass="10614">MEAEQKSSSNSTREFENKAHNPKCLIVTNSNQTHLCLERDTGCNTVAFCNSLLPTSCLTGKLRRSIGILATRSRVESVFRLGESKPTKVTRSVKSL</sequence>
<comment type="caution">
    <text evidence="1">The sequence shown here is derived from an EMBL/GenBank/DDBJ whole genome shotgun (WGS) entry which is preliminary data.</text>
</comment>